<dbReference type="eggNOG" id="ENOG502S3NK">
    <property type="taxonomic scope" value="Eukaryota"/>
</dbReference>
<dbReference type="OMA" id="WCERWGE"/>
<feature type="domain" description="SET" evidence="2">
    <location>
        <begin position="97"/>
        <end position="217"/>
    </location>
</feature>
<dbReference type="InterPro" id="IPR046341">
    <property type="entry name" value="SET_dom_sf"/>
</dbReference>
<dbReference type="VEuPathDB" id="FungiDB:AMAG_01234"/>
<dbReference type="SMART" id="SM00317">
    <property type="entry name" value="SET"/>
    <property type="match status" value="1"/>
</dbReference>
<dbReference type="InterPro" id="IPR001214">
    <property type="entry name" value="SET_dom"/>
</dbReference>
<dbReference type="STRING" id="578462.A0A0L0RY53"/>
<feature type="compositionally biased region" description="Acidic residues" evidence="1">
    <location>
        <begin position="241"/>
        <end position="261"/>
    </location>
</feature>
<feature type="region of interest" description="Disordered" evidence="1">
    <location>
        <begin position="237"/>
        <end position="261"/>
    </location>
</feature>
<keyword evidence="4" id="KW-1185">Reference proteome</keyword>
<accession>A0A0L0RY53</accession>
<dbReference type="AlphaFoldDB" id="A0A0L0RY53"/>
<dbReference type="Proteomes" id="UP000054350">
    <property type="component" value="Unassembled WGS sequence"/>
</dbReference>
<dbReference type="Gene3D" id="2.170.270.10">
    <property type="entry name" value="SET domain"/>
    <property type="match status" value="1"/>
</dbReference>
<evidence type="ECO:0000259" key="2">
    <source>
        <dbReference type="PROSITE" id="PS50280"/>
    </source>
</evidence>
<feature type="compositionally biased region" description="Polar residues" evidence="1">
    <location>
        <begin position="29"/>
        <end position="47"/>
    </location>
</feature>
<dbReference type="SUPFAM" id="SSF82199">
    <property type="entry name" value="SET domain"/>
    <property type="match status" value="1"/>
</dbReference>
<feature type="region of interest" description="Disordered" evidence="1">
    <location>
        <begin position="1"/>
        <end position="50"/>
    </location>
</feature>
<evidence type="ECO:0000256" key="1">
    <source>
        <dbReference type="SAM" id="MobiDB-lite"/>
    </source>
</evidence>
<name>A0A0L0RY53_ALLM3</name>
<dbReference type="OrthoDB" id="5792673at2759"/>
<gene>
    <name evidence="3" type="ORF">AMAG_01234</name>
</gene>
<proteinExistence type="predicted"/>
<evidence type="ECO:0000313" key="3">
    <source>
        <dbReference type="EMBL" id="KNE55332.1"/>
    </source>
</evidence>
<reference evidence="3 4" key="1">
    <citation type="submission" date="2009-11" db="EMBL/GenBank/DDBJ databases">
        <title>Annotation of Allomyces macrogynus ATCC 38327.</title>
        <authorList>
            <consortium name="The Broad Institute Genome Sequencing Platform"/>
            <person name="Russ C."/>
            <person name="Cuomo C."/>
            <person name="Burger G."/>
            <person name="Gray M.W."/>
            <person name="Holland P.W.H."/>
            <person name="King N."/>
            <person name="Lang F.B.F."/>
            <person name="Roger A.J."/>
            <person name="Ruiz-Trillo I."/>
            <person name="Young S.K."/>
            <person name="Zeng Q."/>
            <person name="Gargeya S."/>
            <person name="Fitzgerald M."/>
            <person name="Haas B."/>
            <person name="Abouelleil A."/>
            <person name="Alvarado L."/>
            <person name="Arachchi H.M."/>
            <person name="Berlin A."/>
            <person name="Chapman S.B."/>
            <person name="Gearin G."/>
            <person name="Goldberg J."/>
            <person name="Griggs A."/>
            <person name="Gujja S."/>
            <person name="Hansen M."/>
            <person name="Heiman D."/>
            <person name="Howarth C."/>
            <person name="Larimer J."/>
            <person name="Lui A."/>
            <person name="MacDonald P.J.P."/>
            <person name="McCowen C."/>
            <person name="Montmayeur A."/>
            <person name="Murphy C."/>
            <person name="Neiman D."/>
            <person name="Pearson M."/>
            <person name="Priest M."/>
            <person name="Roberts A."/>
            <person name="Saif S."/>
            <person name="Shea T."/>
            <person name="Sisk P."/>
            <person name="Stolte C."/>
            <person name="Sykes S."/>
            <person name="Wortman J."/>
            <person name="Nusbaum C."/>
            <person name="Birren B."/>
        </authorList>
    </citation>
    <scope>NUCLEOTIDE SEQUENCE [LARGE SCALE GENOMIC DNA]</scope>
    <source>
        <strain evidence="3 4">ATCC 38327</strain>
    </source>
</reference>
<protein>
    <submittedName>
        <fullName evidence="3">SET domain-containing protein</fullName>
    </submittedName>
</protein>
<reference evidence="4" key="2">
    <citation type="submission" date="2009-11" db="EMBL/GenBank/DDBJ databases">
        <title>The Genome Sequence of Allomyces macrogynus strain ATCC 38327.</title>
        <authorList>
            <consortium name="The Broad Institute Genome Sequencing Platform"/>
            <person name="Russ C."/>
            <person name="Cuomo C."/>
            <person name="Shea T."/>
            <person name="Young S.K."/>
            <person name="Zeng Q."/>
            <person name="Koehrsen M."/>
            <person name="Haas B."/>
            <person name="Borodovsky M."/>
            <person name="Guigo R."/>
            <person name="Alvarado L."/>
            <person name="Berlin A."/>
            <person name="Borenstein D."/>
            <person name="Chen Z."/>
            <person name="Engels R."/>
            <person name="Freedman E."/>
            <person name="Gellesch M."/>
            <person name="Goldberg J."/>
            <person name="Griggs A."/>
            <person name="Gujja S."/>
            <person name="Heiman D."/>
            <person name="Hepburn T."/>
            <person name="Howarth C."/>
            <person name="Jen D."/>
            <person name="Larson L."/>
            <person name="Lewis B."/>
            <person name="Mehta T."/>
            <person name="Park D."/>
            <person name="Pearson M."/>
            <person name="Roberts A."/>
            <person name="Saif S."/>
            <person name="Shenoy N."/>
            <person name="Sisk P."/>
            <person name="Stolte C."/>
            <person name="Sykes S."/>
            <person name="Walk T."/>
            <person name="White J."/>
            <person name="Yandava C."/>
            <person name="Burger G."/>
            <person name="Gray M.W."/>
            <person name="Holland P.W.H."/>
            <person name="King N."/>
            <person name="Lang F.B.F."/>
            <person name="Roger A.J."/>
            <person name="Ruiz-Trillo I."/>
            <person name="Lander E."/>
            <person name="Nusbaum C."/>
        </authorList>
    </citation>
    <scope>NUCLEOTIDE SEQUENCE [LARGE SCALE GENOMIC DNA]</scope>
    <source>
        <strain evidence="4">ATCC 38327</strain>
    </source>
</reference>
<evidence type="ECO:0000313" key="4">
    <source>
        <dbReference type="Proteomes" id="UP000054350"/>
    </source>
</evidence>
<sequence length="261" mass="28060">MAKAKPKSKSGYSKTSARAPAKGGEGSRRPSQGKFQSAAATTYSTSPDGDYSVKSIPASWPASVRYLTEYEYHASLPRELRLATAAPVAGAKPKPHPLVAIRRIEDPAHPAFGEHGLFATKKLAPGTHLLDYLGVVHANTAYPADSDYVLTLDRDRCIDAANAGNEARFVNDFRGIRPAGPNVEFRDYVDSKGVPRMGVFVRKAAISKGDELCVTYGKGFWQARGLLQQLADGYGQGADEWSGEGGEEAPEEVDAADFVQE</sequence>
<dbReference type="EMBL" id="GG745329">
    <property type="protein sequence ID" value="KNE55332.1"/>
    <property type="molecule type" value="Genomic_DNA"/>
</dbReference>
<organism evidence="3 4">
    <name type="scientific">Allomyces macrogynus (strain ATCC 38327)</name>
    <name type="common">Allomyces javanicus var. macrogynus</name>
    <dbReference type="NCBI Taxonomy" id="578462"/>
    <lineage>
        <taxon>Eukaryota</taxon>
        <taxon>Fungi</taxon>
        <taxon>Fungi incertae sedis</taxon>
        <taxon>Blastocladiomycota</taxon>
        <taxon>Blastocladiomycetes</taxon>
        <taxon>Blastocladiales</taxon>
        <taxon>Blastocladiaceae</taxon>
        <taxon>Allomyces</taxon>
    </lineage>
</organism>
<dbReference type="Pfam" id="PF00856">
    <property type="entry name" value="SET"/>
    <property type="match status" value="1"/>
</dbReference>
<dbReference type="PROSITE" id="PS50280">
    <property type="entry name" value="SET"/>
    <property type="match status" value="1"/>
</dbReference>